<evidence type="ECO:0000256" key="1">
    <source>
        <dbReference type="ARBA" id="ARBA00004123"/>
    </source>
</evidence>
<dbReference type="Pfam" id="PF05837">
    <property type="entry name" value="CENP-H"/>
    <property type="match status" value="1"/>
</dbReference>
<dbReference type="InterPro" id="IPR008426">
    <property type="entry name" value="CENP-H_C"/>
</dbReference>
<dbReference type="GO" id="GO:0051382">
    <property type="term" value="P:kinetochore assembly"/>
    <property type="evidence" value="ECO:0007669"/>
    <property type="project" value="InterPro"/>
</dbReference>
<dbReference type="OMA" id="HEARINF"/>
<accession>A0A0D2VSK9</accession>
<dbReference type="RefSeq" id="XP_004347530.1">
    <property type="nucleotide sequence ID" value="XM_004347480.2"/>
</dbReference>
<organism evidence="9 10">
    <name type="scientific">Capsaspora owczarzaki (strain ATCC 30864)</name>
    <dbReference type="NCBI Taxonomy" id="595528"/>
    <lineage>
        <taxon>Eukaryota</taxon>
        <taxon>Filasterea</taxon>
        <taxon>Capsaspora</taxon>
    </lineage>
</organism>
<dbReference type="Proteomes" id="UP000008743">
    <property type="component" value="Unassembled WGS sequence"/>
</dbReference>
<evidence type="ECO:0000256" key="6">
    <source>
        <dbReference type="ARBA" id="ARBA00023328"/>
    </source>
</evidence>
<dbReference type="GO" id="GO:0007059">
    <property type="term" value="P:chromosome segregation"/>
    <property type="evidence" value="ECO:0007669"/>
    <property type="project" value="TreeGrafter"/>
</dbReference>
<evidence type="ECO:0000313" key="9">
    <source>
        <dbReference type="EMBL" id="KJE94087.1"/>
    </source>
</evidence>
<keyword evidence="10" id="KW-1185">Reference proteome</keyword>
<evidence type="ECO:0000256" key="3">
    <source>
        <dbReference type="ARBA" id="ARBA00022454"/>
    </source>
</evidence>
<comment type="subcellular location">
    <subcellularLocation>
        <location evidence="2">Chromosome</location>
        <location evidence="2">Centromere</location>
        <location evidence="2">Kinetochore</location>
    </subcellularLocation>
    <subcellularLocation>
        <location evidence="1">Nucleus</location>
    </subcellularLocation>
</comment>
<protein>
    <recommendedName>
        <fullName evidence="8">Centromere protein H C-terminal domain-containing protein</fullName>
    </recommendedName>
</protein>
<keyword evidence="5" id="KW-0539">Nucleus</keyword>
<evidence type="ECO:0000256" key="4">
    <source>
        <dbReference type="ARBA" id="ARBA00022838"/>
    </source>
</evidence>
<evidence type="ECO:0000256" key="5">
    <source>
        <dbReference type="ARBA" id="ARBA00023242"/>
    </source>
</evidence>
<feature type="domain" description="Centromere protein H C-terminal" evidence="8">
    <location>
        <begin position="64"/>
        <end position="269"/>
    </location>
</feature>
<dbReference type="GO" id="GO:0043515">
    <property type="term" value="F:kinetochore binding"/>
    <property type="evidence" value="ECO:0007669"/>
    <property type="project" value="TreeGrafter"/>
</dbReference>
<dbReference type="InParanoid" id="A0A0D2VSK9"/>
<evidence type="ECO:0000259" key="8">
    <source>
        <dbReference type="Pfam" id="PF05837"/>
    </source>
</evidence>
<dbReference type="PANTHER" id="PTHR48122:SF1">
    <property type="entry name" value="CENTROMERE PROTEIN H"/>
    <property type="match status" value="1"/>
</dbReference>
<dbReference type="AlphaFoldDB" id="A0A0D2VSK9"/>
<comment type="similarity">
    <text evidence="7">Belongs to the CENP-H/MCM16 family.</text>
</comment>
<keyword evidence="3" id="KW-0158">Chromosome</keyword>
<gene>
    <name evidence="9" type="ORF">CAOG_004779</name>
</gene>
<dbReference type="GO" id="GO:0000776">
    <property type="term" value="C:kinetochore"/>
    <property type="evidence" value="ECO:0007669"/>
    <property type="project" value="UniProtKB-KW"/>
</dbReference>
<proteinExistence type="inferred from homology"/>
<reference evidence="10" key="1">
    <citation type="submission" date="2011-02" db="EMBL/GenBank/DDBJ databases">
        <title>The Genome Sequence of Capsaspora owczarzaki ATCC 30864.</title>
        <authorList>
            <person name="Russ C."/>
            <person name="Cuomo C."/>
            <person name="Burger G."/>
            <person name="Gray M.W."/>
            <person name="Holland P.W.H."/>
            <person name="King N."/>
            <person name="Lang F.B.F."/>
            <person name="Roger A.J."/>
            <person name="Ruiz-Trillo I."/>
            <person name="Young S.K."/>
            <person name="Zeng Q."/>
            <person name="Gargeya S."/>
            <person name="Alvarado L."/>
            <person name="Berlin A."/>
            <person name="Chapman S.B."/>
            <person name="Chen Z."/>
            <person name="Freedman E."/>
            <person name="Gellesch M."/>
            <person name="Goldberg J."/>
            <person name="Griggs A."/>
            <person name="Gujja S."/>
            <person name="Heilman E."/>
            <person name="Heiman D."/>
            <person name="Howarth C."/>
            <person name="Mehta T."/>
            <person name="Neiman D."/>
            <person name="Pearson M."/>
            <person name="Roberts A."/>
            <person name="Saif S."/>
            <person name="Shea T."/>
            <person name="Shenoy N."/>
            <person name="Sisk P."/>
            <person name="Stolte C."/>
            <person name="Sykes S."/>
            <person name="White J."/>
            <person name="Yandava C."/>
            <person name="Haas B."/>
            <person name="Nusbaum C."/>
            <person name="Birren B."/>
        </authorList>
    </citation>
    <scope>NUCLEOTIDE SEQUENCE</scope>
    <source>
        <strain evidence="10">ATCC 30864</strain>
    </source>
</reference>
<dbReference type="GO" id="GO:0005634">
    <property type="term" value="C:nucleus"/>
    <property type="evidence" value="ECO:0007669"/>
    <property type="project" value="UniProtKB-SubCell"/>
</dbReference>
<evidence type="ECO:0000313" key="10">
    <source>
        <dbReference type="Proteomes" id="UP000008743"/>
    </source>
</evidence>
<dbReference type="PhylomeDB" id="A0A0D2VSK9"/>
<dbReference type="EMBL" id="KE346366">
    <property type="protein sequence ID" value="KJE94087.1"/>
    <property type="molecule type" value="Genomic_DNA"/>
</dbReference>
<dbReference type="GO" id="GO:0007052">
    <property type="term" value="P:mitotic spindle organization"/>
    <property type="evidence" value="ECO:0007669"/>
    <property type="project" value="TreeGrafter"/>
</dbReference>
<evidence type="ECO:0000256" key="2">
    <source>
        <dbReference type="ARBA" id="ARBA00004629"/>
    </source>
</evidence>
<name>A0A0D2VSK9_CAPO3</name>
<keyword evidence="6" id="KW-0137">Centromere</keyword>
<dbReference type="InterPro" id="IPR040034">
    <property type="entry name" value="CENP-H"/>
</dbReference>
<dbReference type="OrthoDB" id="2274804at2759"/>
<dbReference type="PANTHER" id="PTHR48122">
    <property type="entry name" value="CENTROMERE PROTEIN H"/>
    <property type="match status" value="1"/>
</dbReference>
<sequence>MAAELSPYSSVSQAARSLLATALSCPVGAERTVHSARPQPGSHASNLVAWDGFRQWLNNQHADYVAHARAAEELPNVNATYTQEEDLIDALDTLTQELHDRSTHRQLEHAALDHLQRSRMLSQLLYSRATPGTEDALFASAQERAYLDESCRQRDELSTEALAWSQSVAAKHALLHKLEQEAKVLRTANRELSATVRAHRQELDAMSAPAALGPARHSAANKLHEARINFGLQRSRSRMVRNVFQALVLESGVNWMDDPAFASLVLSLEDGEGDVDEDGFK</sequence>
<evidence type="ECO:0000256" key="7">
    <source>
        <dbReference type="ARBA" id="ARBA00025735"/>
    </source>
</evidence>
<keyword evidence="4" id="KW-0995">Kinetochore</keyword>